<dbReference type="AlphaFoldDB" id="A0A644T4V5"/>
<proteinExistence type="predicted"/>
<name>A0A644T4V5_9ZZZZ</name>
<protein>
    <submittedName>
        <fullName evidence="1">Uncharacterized protein</fullName>
    </submittedName>
</protein>
<comment type="caution">
    <text evidence="1">The sequence shown here is derived from an EMBL/GenBank/DDBJ whole genome shotgun (WGS) entry which is preliminary data.</text>
</comment>
<accession>A0A644T4V5</accession>
<reference evidence="1" key="1">
    <citation type="submission" date="2019-08" db="EMBL/GenBank/DDBJ databases">
        <authorList>
            <person name="Kucharzyk K."/>
            <person name="Murdoch R.W."/>
            <person name="Higgins S."/>
            <person name="Loffler F."/>
        </authorList>
    </citation>
    <scope>NUCLEOTIDE SEQUENCE</scope>
</reference>
<organism evidence="1">
    <name type="scientific">bioreactor metagenome</name>
    <dbReference type="NCBI Taxonomy" id="1076179"/>
    <lineage>
        <taxon>unclassified sequences</taxon>
        <taxon>metagenomes</taxon>
        <taxon>ecological metagenomes</taxon>
    </lineage>
</organism>
<gene>
    <name evidence="1" type="ORF">SDC9_07469</name>
</gene>
<evidence type="ECO:0000313" key="1">
    <source>
        <dbReference type="EMBL" id="MPL61880.1"/>
    </source>
</evidence>
<sequence>MNENLLAMLVVELRYMNDLKEYEIQEKMGMDDISPPKRVIIKNWIRGNNRR</sequence>
<dbReference type="EMBL" id="VSSQ01000016">
    <property type="protein sequence ID" value="MPL61880.1"/>
    <property type="molecule type" value="Genomic_DNA"/>
</dbReference>